<reference evidence="2" key="2">
    <citation type="submission" date="2018-10" db="UniProtKB">
        <authorList>
            <consortium name="EnsemblPlants"/>
        </authorList>
    </citation>
    <scope>IDENTIFICATION</scope>
</reference>
<dbReference type="Gramene" id="TraesPARA_EIv1.0_1992800.1">
    <property type="protein sequence ID" value="TraesPARA_EIv1.0_1992800.1.CDS"/>
    <property type="gene ID" value="TraesPARA_EIv1.0_1992800"/>
</dbReference>
<feature type="chain" id="PRO_5043178719" description="Embryo surrounding factor 1 brassicaceae domain-containing protein" evidence="1">
    <location>
        <begin position="23"/>
        <end position="104"/>
    </location>
</feature>
<keyword evidence="3" id="KW-1185">Reference proteome</keyword>
<organism evidence="2">
    <name type="scientific">Triticum aestivum</name>
    <name type="common">Wheat</name>
    <dbReference type="NCBI Taxonomy" id="4565"/>
    <lineage>
        <taxon>Eukaryota</taxon>
        <taxon>Viridiplantae</taxon>
        <taxon>Streptophyta</taxon>
        <taxon>Embryophyta</taxon>
        <taxon>Tracheophyta</taxon>
        <taxon>Spermatophyta</taxon>
        <taxon>Magnoliopsida</taxon>
        <taxon>Liliopsida</taxon>
        <taxon>Poales</taxon>
        <taxon>Poaceae</taxon>
        <taxon>BOP clade</taxon>
        <taxon>Pooideae</taxon>
        <taxon>Triticodae</taxon>
        <taxon>Triticeae</taxon>
        <taxon>Triticinae</taxon>
        <taxon>Triticum</taxon>
    </lineage>
</organism>
<dbReference type="Gramene" id="TraesRN6B0100013900.1">
    <property type="protein sequence ID" value="TraesRN6B0100013900.1"/>
    <property type="gene ID" value="TraesRN6B0100013900"/>
</dbReference>
<evidence type="ECO:0008006" key="4">
    <source>
        <dbReference type="Google" id="ProtNLM"/>
    </source>
</evidence>
<name>A0A3B6PE28_WHEAT</name>
<dbReference type="Gramene" id="TraesCS6B03G0019900.1">
    <property type="protein sequence ID" value="TraesCS6B03G0019900.1.CDS"/>
    <property type="gene ID" value="TraesCS6B03G0019900"/>
</dbReference>
<evidence type="ECO:0000313" key="2">
    <source>
        <dbReference type="EnsemblPlants" id="TraesCS6B02G000500.1"/>
    </source>
</evidence>
<dbReference type="Gramene" id="TraesCS6B02G000500.1">
    <property type="protein sequence ID" value="TraesCS6B02G000500.1"/>
    <property type="gene ID" value="TraesCS6B02G000500"/>
</dbReference>
<dbReference type="AlphaFoldDB" id="A0A3B6PE28"/>
<sequence length="104" mass="11351">MGKHTIRMLALAALVSLHLVCSASVAQCRTMNGMDSKKINIPYGLCVHIADTKLCGSNGCFHCLTNDLLYPTMERCMRACKTPSSLQDMLVAMRTSPPRPLPTP</sequence>
<evidence type="ECO:0000313" key="3">
    <source>
        <dbReference type="Proteomes" id="UP000019116"/>
    </source>
</evidence>
<feature type="signal peptide" evidence="1">
    <location>
        <begin position="1"/>
        <end position="22"/>
    </location>
</feature>
<dbReference type="Gramene" id="TraesNOR6B03G03453390.1">
    <property type="protein sequence ID" value="TraesNOR6B03G03453390.1"/>
    <property type="gene ID" value="TraesNOR6B03G03453390"/>
</dbReference>
<dbReference type="Gramene" id="TraesSYM6B03G03362280.1">
    <property type="protein sequence ID" value="TraesSYM6B03G03362280.1"/>
    <property type="gene ID" value="TraesSYM6B03G03362280"/>
</dbReference>
<dbReference type="Proteomes" id="UP000019116">
    <property type="component" value="Chromosome 6B"/>
</dbReference>
<dbReference type="Gramene" id="TraesCLE_scaffold_012146_01G000100.1">
    <property type="protein sequence ID" value="TraesCLE_scaffold_012146_01G000100.1"/>
    <property type="gene ID" value="TraesCLE_scaffold_012146_01G000100"/>
</dbReference>
<dbReference type="EnsemblPlants" id="TraesCS6B02G000500.1">
    <property type="protein sequence ID" value="TraesCS6B02G000500.1"/>
    <property type="gene ID" value="TraesCS6B02G000500"/>
</dbReference>
<dbReference type="Gramene" id="TraesCAD_scaffold_013894_01G000800.1">
    <property type="protein sequence ID" value="TraesCAD_scaffold_013894_01G000800.1"/>
    <property type="gene ID" value="TraesCAD_scaffold_013894_01G000800"/>
</dbReference>
<keyword evidence="1" id="KW-0732">Signal</keyword>
<evidence type="ECO:0000256" key="1">
    <source>
        <dbReference type="SAM" id="SignalP"/>
    </source>
</evidence>
<protein>
    <recommendedName>
        <fullName evidence="4">Embryo surrounding factor 1 brassicaceae domain-containing protein</fullName>
    </recommendedName>
</protein>
<dbReference type="OMA" id="KHTIRML"/>
<proteinExistence type="predicted"/>
<reference evidence="2" key="1">
    <citation type="submission" date="2018-08" db="EMBL/GenBank/DDBJ databases">
        <authorList>
            <person name="Rossello M."/>
        </authorList>
    </citation>
    <scope>NUCLEOTIDE SEQUENCE [LARGE SCALE GENOMIC DNA]</scope>
    <source>
        <strain evidence="2">cv. Chinese Spring</strain>
    </source>
</reference>
<accession>A0A3B6PE28</accession>